<dbReference type="STRING" id="205917.A0A4Y9YZ97"/>
<evidence type="ECO:0000256" key="6">
    <source>
        <dbReference type="ARBA" id="ARBA00023002"/>
    </source>
</evidence>
<feature type="signal peptide" evidence="7">
    <location>
        <begin position="1"/>
        <end position="19"/>
    </location>
</feature>
<dbReference type="InterPro" id="IPR020946">
    <property type="entry name" value="Flavin_mOase-like"/>
</dbReference>
<dbReference type="Pfam" id="PF00026">
    <property type="entry name" value="Asp"/>
    <property type="match status" value="1"/>
</dbReference>
<dbReference type="InterPro" id="IPR036188">
    <property type="entry name" value="FAD/NAD-bd_sf"/>
</dbReference>
<dbReference type="Proteomes" id="UP000298327">
    <property type="component" value="Unassembled WGS sequence"/>
</dbReference>
<keyword evidence="3" id="KW-0285">Flavoprotein</keyword>
<dbReference type="Pfam" id="PF00743">
    <property type="entry name" value="FMO-like"/>
    <property type="match status" value="2"/>
</dbReference>
<comment type="caution">
    <text evidence="9">The sequence shown here is derived from an EMBL/GenBank/DDBJ whole genome shotgun (WGS) entry which is preliminary data.</text>
</comment>
<reference evidence="9 10" key="1">
    <citation type="submission" date="2019-02" db="EMBL/GenBank/DDBJ databases">
        <title>Genome sequencing of the rare red list fungi Dentipellis fragilis.</title>
        <authorList>
            <person name="Buettner E."/>
            <person name="Kellner H."/>
        </authorList>
    </citation>
    <scope>NUCLEOTIDE SEQUENCE [LARGE SCALE GENOMIC DNA]</scope>
    <source>
        <strain evidence="9 10">DSM 105465</strain>
    </source>
</reference>
<evidence type="ECO:0000256" key="4">
    <source>
        <dbReference type="ARBA" id="ARBA00022827"/>
    </source>
</evidence>
<feature type="domain" description="Peptidase A1" evidence="8">
    <location>
        <begin position="712"/>
        <end position="1026"/>
    </location>
</feature>
<dbReference type="Gene3D" id="2.40.70.10">
    <property type="entry name" value="Acid Proteases"/>
    <property type="match status" value="2"/>
</dbReference>
<evidence type="ECO:0000259" key="8">
    <source>
        <dbReference type="PROSITE" id="PS51767"/>
    </source>
</evidence>
<proteinExistence type="inferred from homology"/>
<evidence type="ECO:0000256" key="5">
    <source>
        <dbReference type="ARBA" id="ARBA00022857"/>
    </source>
</evidence>
<dbReference type="SUPFAM" id="SSF50630">
    <property type="entry name" value="Acid proteases"/>
    <property type="match status" value="1"/>
</dbReference>
<protein>
    <recommendedName>
        <fullName evidence="8">Peptidase A1 domain-containing protein</fullName>
    </recommendedName>
</protein>
<dbReference type="InterPro" id="IPR050346">
    <property type="entry name" value="FMO-like"/>
</dbReference>
<sequence>MNRLTQLALSLLTFGYVQPHDTLIPEQALLVDSTRNATKRIAIVGAGTAGISTLKTLLVDLPEEARRDWEVVLFEQRRDVGGIWLPDPNTPQPPVLPETPLYPRLKTNTPHPTMTIPKFPFRPGTALYPQHQPVYQYHADIVNYWNLSSHLKLNYEVLESKWQGSSIAGEWILQVRDREQDVVQDFAFDHLIIANGHNHYPYEPRLEGRERWEQSGVNRTVFHSIFYRNPEDYRGKNIVVVGGGASGRDVAQQVVGVANSVRRQLYLPVELGLTSFQTYVSLKALNYTNLPFPDIPGAEFKPRIQHFTERAVIFEDNSTLEHIDTVILGTGYENRIPFLTAGGHLNVIPGQSVPLPQEPESTHLSTNLRYIRPVYQHVLSLDTSYPLGALYFIGLPIFVANAISDTAQALFVAHTLADPSLLESRDTLLADLHAQEARLRAAGLDPAYIGHRLVGDTGAAQYQDGLVAYLQARGRGGWPNIPVPGQRFTDEWRTFGRNETLFLRKAWMRVEEYGQESMDKWLDGVETEEEWADLMVRLVKWEERKEEGDGSFVAVGLWGRASDSSSTAATRIGHPPNPRRLHLHPASLEPIFDDTGCTAQGCAGATGSIAFNAWYKRAGRTHIQPKAGPSHLLYLSFNVFTVFIMQHSMTFKALLTSLFVVVSVTFDVNAAPTGRDIDLGTLLARNLTARATAPIGIPLIPILDSDGTEEGYVASIGIGGNTRPFNVLMDTGSQDLWVISESSREIGGRNAIGPTSSRATFRQQRGTFGLDFDDGTDVEGTVATDNVRIGSQTLPNFKFGTALKLGDSLDTHTDGMWGFAKSTGSSVGGPTPVEALAAARIIPAAISSWKIGRVSERTASEVVLGGVNPTLFDPRVSVTLPNLHRTAADADEGWWNVQVQGLAVGGVIVPLPGGSRIATIDSGSDNMLFPRADILLIRKQIPGSQLLTDGGFVIPCNFNKAFQIRIGNLPWTINPKDLKTTTFAGNPSLCHASFEVGPDAEWTLGIPFLKNIYLTLDAGNDRVTISKLAS</sequence>
<keyword evidence="5" id="KW-0521">NADP</keyword>
<evidence type="ECO:0000256" key="1">
    <source>
        <dbReference type="ARBA" id="ARBA00001974"/>
    </source>
</evidence>
<dbReference type="InterPro" id="IPR033121">
    <property type="entry name" value="PEPTIDASE_A1"/>
</dbReference>
<organism evidence="9 10">
    <name type="scientific">Dentipellis fragilis</name>
    <dbReference type="NCBI Taxonomy" id="205917"/>
    <lineage>
        <taxon>Eukaryota</taxon>
        <taxon>Fungi</taxon>
        <taxon>Dikarya</taxon>
        <taxon>Basidiomycota</taxon>
        <taxon>Agaricomycotina</taxon>
        <taxon>Agaricomycetes</taxon>
        <taxon>Russulales</taxon>
        <taxon>Hericiaceae</taxon>
        <taxon>Dentipellis</taxon>
    </lineage>
</organism>
<dbReference type="OrthoDB" id="66881at2759"/>
<dbReference type="PRINTS" id="PR00370">
    <property type="entry name" value="FMOXYGENASE"/>
</dbReference>
<keyword evidence="6" id="KW-0560">Oxidoreductase</keyword>
<feature type="chain" id="PRO_5021319888" description="Peptidase A1 domain-containing protein" evidence="7">
    <location>
        <begin position="20"/>
        <end position="1030"/>
    </location>
</feature>
<dbReference type="GO" id="GO:0050660">
    <property type="term" value="F:flavin adenine dinucleotide binding"/>
    <property type="evidence" value="ECO:0007669"/>
    <property type="project" value="InterPro"/>
</dbReference>
<name>A0A4Y9YZ97_9AGAM</name>
<keyword evidence="4" id="KW-0274">FAD</keyword>
<dbReference type="InterPro" id="IPR000960">
    <property type="entry name" value="Flavin_mOase"/>
</dbReference>
<evidence type="ECO:0000256" key="3">
    <source>
        <dbReference type="ARBA" id="ARBA00022630"/>
    </source>
</evidence>
<dbReference type="InterPro" id="IPR034164">
    <property type="entry name" value="Pepsin-like_dom"/>
</dbReference>
<keyword evidence="7" id="KW-0732">Signal</keyword>
<dbReference type="PROSITE" id="PS51767">
    <property type="entry name" value="PEPTIDASE_A1"/>
    <property type="match status" value="1"/>
</dbReference>
<dbReference type="SUPFAM" id="SSF51905">
    <property type="entry name" value="FAD/NAD(P)-binding domain"/>
    <property type="match status" value="1"/>
</dbReference>
<keyword evidence="10" id="KW-1185">Reference proteome</keyword>
<evidence type="ECO:0000256" key="7">
    <source>
        <dbReference type="SAM" id="SignalP"/>
    </source>
</evidence>
<dbReference type="FunFam" id="3.50.50.60:FF:000023">
    <property type="entry name" value="Dimethylaniline monooxygenase [N-oxide-forming]"/>
    <property type="match status" value="1"/>
</dbReference>
<dbReference type="GO" id="GO:0004499">
    <property type="term" value="F:N,N-dimethylaniline monooxygenase activity"/>
    <property type="evidence" value="ECO:0007669"/>
    <property type="project" value="InterPro"/>
</dbReference>
<evidence type="ECO:0000313" key="10">
    <source>
        <dbReference type="Proteomes" id="UP000298327"/>
    </source>
</evidence>
<dbReference type="EMBL" id="SEOQ01000208">
    <property type="protein sequence ID" value="TFY66911.1"/>
    <property type="molecule type" value="Genomic_DNA"/>
</dbReference>
<evidence type="ECO:0000256" key="2">
    <source>
        <dbReference type="ARBA" id="ARBA00009183"/>
    </source>
</evidence>
<dbReference type="InterPro" id="IPR021109">
    <property type="entry name" value="Peptidase_aspartic_dom_sf"/>
</dbReference>
<evidence type="ECO:0000313" key="9">
    <source>
        <dbReference type="EMBL" id="TFY66911.1"/>
    </source>
</evidence>
<dbReference type="Gene3D" id="3.50.50.60">
    <property type="entry name" value="FAD/NAD(P)-binding domain"/>
    <property type="match status" value="2"/>
</dbReference>
<dbReference type="AlphaFoldDB" id="A0A4Y9YZ97"/>
<comment type="cofactor">
    <cofactor evidence="1">
        <name>FAD</name>
        <dbReference type="ChEBI" id="CHEBI:57692"/>
    </cofactor>
</comment>
<dbReference type="PANTHER" id="PTHR23023">
    <property type="entry name" value="DIMETHYLANILINE MONOOXYGENASE"/>
    <property type="match status" value="1"/>
</dbReference>
<accession>A0A4Y9YZ97</accession>
<dbReference type="CDD" id="cd05471">
    <property type="entry name" value="pepsin_like"/>
    <property type="match status" value="1"/>
</dbReference>
<comment type="similarity">
    <text evidence="2">Belongs to the FMO family.</text>
</comment>
<gene>
    <name evidence="9" type="ORF">EVG20_g4167</name>
</gene>
<dbReference type="GO" id="GO:0050661">
    <property type="term" value="F:NADP binding"/>
    <property type="evidence" value="ECO:0007669"/>
    <property type="project" value="InterPro"/>
</dbReference>